<reference evidence="6" key="1">
    <citation type="submission" date="2020-11" db="EMBL/GenBank/DDBJ databases">
        <authorList>
            <person name="Tran Van P."/>
        </authorList>
    </citation>
    <scope>NUCLEOTIDE SEQUENCE</scope>
</reference>
<dbReference type="EMBL" id="OA564378">
    <property type="protein sequence ID" value="CAD7194068.1"/>
    <property type="molecule type" value="Genomic_DNA"/>
</dbReference>
<feature type="domain" description="EF-hand" evidence="5">
    <location>
        <begin position="414"/>
        <end position="449"/>
    </location>
</feature>
<organism evidence="6">
    <name type="scientific">Timema douglasi</name>
    <name type="common">Walking stick</name>
    <dbReference type="NCBI Taxonomy" id="61478"/>
    <lineage>
        <taxon>Eukaryota</taxon>
        <taxon>Metazoa</taxon>
        <taxon>Ecdysozoa</taxon>
        <taxon>Arthropoda</taxon>
        <taxon>Hexapoda</taxon>
        <taxon>Insecta</taxon>
        <taxon>Pterygota</taxon>
        <taxon>Neoptera</taxon>
        <taxon>Polyneoptera</taxon>
        <taxon>Phasmatodea</taxon>
        <taxon>Timematodea</taxon>
        <taxon>Timematoidea</taxon>
        <taxon>Timematidae</taxon>
        <taxon>Timema</taxon>
    </lineage>
</organism>
<evidence type="ECO:0000259" key="5">
    <source>
        <dbReference type="PROSITE" id="PS50222"/>
    </source>
</evidence>
<dbReference type="Gene3D" id="1.10.238.10">
    <property type="entry name" value="EF-hand"/>
    <property type="match status" value="3"/>
</dbReference>
<dbReference type="PROSITE" id="PS50222">
    <property type="entry name" value="EF_HAND_2"/>
    <property type="match status" value="5"/>
</dbReference>
<proteinExistence type="inferred from homology"/>
<dbReference type="InterPro" id="IPR018247">
    <property type="entry name" value="EF_Hand_1_Ca_BS"/>
</dbReference>
<dbReference type="InterPro" id="IPR051001">
    <property type="entry name" value="Calbindin_Ca-bind"/>
</dbReference>
<protein>
    <recommendedName>
        <fullName evidence="5">EF-hand domain-containing protein</fullName>
    </recommendedName>
</protein>
<dbReference type="InterPro" id="IPR035799">
    <property type="entry name" value="EFh_CBN"/>
</dbReference>
<dbReference type="CDD" id="cd16179">
    <property type="entry name" value="EFh_HEF_CBN"/>
    <property type="match status" value="1"/>
</dbReference>
<dbReference type="PANTHER" id="PTHR19972:SF10">
    <property type="entry name" value="CALBINDIN-32"/>
    <property type="match status" value="1"/>
</dbReference>
<dbReference type="InterPro" id="IPR011992">
    <property type="entry name" value="EF-hand-dom_pair"/>
</dbReference>
<dbReference type="GO" id="GO:0005634">
    <property type="term" value="C:nucleus"/>
    <property type="evidence" value="ECO:0007669"/>
    <property type="project" value="TreeGrafter"/>
</dbReference>
<keyword evidence="3" id="KW-0677">Repeat</keyword>
<name>A0A7R8VAI6_TIMDO</name>
<dbReference type="PROSITE" id="PS00018">
    <property type="entry name" value="EF_HAND_1"/>
    <property type="match status" value="5"/>
</dbReference>
<feature type="domain" description="EF-hand" evidence="5">
    <location>
        <begin position="550"/>
        <end position="586"/>
    </location>
</feature>
<evidence type="ECO:0000256" key="3">
    <source>
        <dbReference type="ARBA" id="ARBA00022737"/>
    </source>
</evidence>
<evidence type="ECO:0000313" key="6">
    <source>
        <dbReference type="EMBL" id="CAD7194068.1"/>
    </source>
</evidence>
<feature type="domain" description="EF-hand" evidence="5">
    <location>
        <begin position="367"/>
        <end position="403"/>
    </location>
</feature>
<dbReference type="AlphaFoldDB" id="A0A7R8VAI6"/>
<dbReference type="GO" id="GO:0005509">
    <property type="term" value="F:calcium ion binding"/>
    <property type="evidence" value="ECO:0007669"/>
    <property type="project" value="InterPro"/>
</dbReference>
<dbReference type="GO" id="GO:0043195">
    <property type="term" value="C:terminal bouton"/>
    <property type="evidence" value="ECO:0007669"/>
    <property type="project" value="TreeGrafter"/>
</dbReference>
<sequence length="595" mass="67604">MTEVYPNFRGRTVENYFGKNLPSVFPTEIRTLISPVIGSRVCCEISALDHMDMEAGFEIYNMKLKDGLLSQTKLNSLRPRGGITGYLNDATNSPKKNNPVGISSDPACLQMAAKFNGDGHPTLYRAITYIQNRSDDGDKKRPASLMLKETPWFNTSTALPSKERWTKACVNTLEQFTLRRVPQFDFRLTLPSGMELVSFNSRVCEYSPYIKSAVKSCANNRAPSEEHMFACVLERGAVYKFIREVKSHDNDSVLKQQISPVGDNLSTGIVDMSSTASSSDAARAKKLNLEKATNFMRQFRDPQSRELKKLSANQFMEVWSHYDKDVVCLVCVSGNGYIEGTELDGFLREFVSSANATDVSPEAVSDAMLVELKQCFMEAYDDNQDGKIDIRELAQLLPMEENFLLLFRFDNPLESSVEFMKIWREYDLDGSGYIEADELKNFLRDLLKEAKKINDVSEDKLIEYTDTMLQVFDANKDGRLQLSEMAKLLPVKENFLCRQIFKGATKLTKDDIERVFSLYDRDNNGTIENEELRGFLKDLLELVKKDYDAQDLADFEETILRGVDYNQDGKINKKELTMILLALAKHNLEEEHPSA</sequence>
<dbReference type="PANTHER" id="PTHR19972">
    <property type="entry name" value="CALBINDIN"/>
    <property type="match status" value="1"/>
</dbReference>
<dbReference type="InterPro" id="IPR002048">
    <property type="entry name" value="EF_hand_dom"/>
</dbReference>
<dbReference type="FunFam" id="1.10.238.10:FF:000054">
    <property type="entry name" value="Calbindin 2"/>
    <property type="match status" value="1"/>
</dbReference>
<keyword evidence="4" id="KW-0106">Calcium</keyword>
<evidence type="ECO:0000256" key="4">
    <source>
        <dbReference type="ARBA" id="ARBA00022837"/>
    </source>
</evidence>
<dbReference type="FunFam" id="1.10.238.10:FF:000304">
    <property type="entry name" value="calbindin-32 isoform X2"/>
    <property type="match status" value="1"/>
</dbReference>
<accession>A0A7R8VAI6</accession>
<keyword evidence="2" id="KW-0479">Metal-binding</keyword>
<dbReference type="FunFam" id="1.10.238.10:FF:000262">
    <property type="entry name" value="calbindin-32 isoform X2"/>
    <property type="match status" value="1"/>
</dbReference>
<feature type="domain" description="EF-hand" evidence="5">
    <location>
        <begin position="460"/>
        <end position="495"/>
    </location>
</feature>
<dbReference type="SUPFAM" id="SSF47473">
    <property type="entry name" value="EF-hand"/>
    <property type="match status" value="2"/>
</dbReference>
<dbReference type="GO" id="GO:1900271">
    <property type="term" value="P:regulation of long-term synaptic potentiation"/>
    <property type="evidence" value="ECO:0007669"/>
    <property type="project" value="TreeGrafter"/>
</dbReference>
<gene>
    <name evidence="6" type="ORF">TDIB3V08_LOCUS505</name>
</gene>
<feature type="domain" description="EF-hand" evidence="5">
    <location>
        <begin position="507"/>
        <end position="542"/>
    </location>
</feature>
<evidence type="ECO:0000256" key="2">
    <source>
        <dbReference type="ARBA" id="ARBA00022723"/>
    </source>
</evidence>
<evidence type="ECO:0000256" key="1">
    <source>
        <dbReference type="ARBA" id="ARBA00007217"/>
    </source>
</evidence>
<dbReference type="Pfam" id="PF00036">
    <property type="entry name" value="EF-hand_1"/>
    <property type="match status" value="1"/>
</dbReference>
<dbReference type="GO" id="GO:0030425">
    <property type="term" value="C:dendrite"/>
    <property type="evidence" value="ECO:0007669"/>
    <property type="project" value="TreeGrafter"/>
</dbReference>
<comment type="similarity">
    <text evidence="1">Belongs to the calbindin family.</text>
</comment>
<dbReference type="Pfam" id="PF13202">
    <property type="entry name" value="EF-hand_5"/>
    <property type="match status" value="2"/>
</dbReference>
<dbReference type="Pfam" id="PF13499">
    <property type="entry name" value="EF-hand_7"/>
    <property type="match status" value="1"/>
</dbReference>
<dbReference type="GO" id="GO:0005829">
    <property type="term" value="C:cytosol"/>
    <property type="evidence" value="ECO:0007669"/>
    <property type="project" value="TreeGrafter"/>
</dbReference>
<dbReference type="GO" id="GO:0099509">
    <property type="term" value="P:regulation of presynaptic cytosolic calcium ion concentration"/>
    <property type="evidence" value="ECO:0007669"/>
    <property type="project" value="TreeGrafter"/>
</dbReference>
<dbReference type="SMART" id="SM00054">
    <property type="entry name" value="EFh"/>
    <property type="match status" value="6"/>
</dbReference>